<proteinExistence type="predicted"/>
<dbReference type="PaxDb" id="8022-A0A060ZAX0"/>
<reference evidence="1" key="1">
    <citation type="journal article" date="2014" name="Nat. Commun.">
        <title>The rainbow trout genome provides novel insights into evolution after whole-genome duplication in vertebrates.</title>
        <authorList>
            <person name="Berthelot C."/>
            <person name="Brunet F."/>
            <person name="Chalopin D."/>
            <person name="Juanchich A."/>
            <person name="Bernard M."/>
            <person name="Noel B."/>
            <person name="Bento P."/>
            <person name="Da Silva C."/>
            <person name="Labadie K."/>
            <person name="Alberti A."/>
            <person name="Aury J.M."/>
            <person name="Louis A."/>
            <person name="Dehais P."/>
            <person name="Bardou P."/>
            <person name="Montfort J."/>
            <person name="Klopp C."/>
            <person name="Cabau C."/>
            <person name="Gaspin C."/>
            <person name="Thorgaard G.H."/>
            <person name="Boussaha M."/>
            <person name="Quillet E."/>
            <person name="Guyomard R."/>
            <person name="Galiana D."/>
            <person name="Bobe J."/>
            <person name="Volff J.N."/>
            <person name="Genet C."/>
            <person name="Wincker P."/>
            <person name="Jaillon O."/>
            <person name="Roest Crollius H."/>
            <person name="Guiguen Y."/>
        </authorList>
    </citation>
    <scope>NUCLEOTIDE SEQUENCE [LARGE SCALE GENOMIC DNA]</scope>
</reference>
<dbReference type="AlphaFoldDB" id="A0A060ZAX0"/>
<name>A0A060ZAX0_ONCMY</name>
<dbReference type="STRING" id="8022.A0A060ZAX0"/>
<organism evidence="1 2">
    <name type="scientific">Oncorhynchus mykiss</name>
    <name type="common">Rainbow trout</name>
    <name type="synonym">Salmo gairdneri</name>
    <dbReference type="NCBI Taxonomy" id="8022"/>
    <lineage>
        <taxon>Eukaryota</taxon>
        <taxon>Metazoa</taxon>
        <taxon>Chordata</taxon>
        <taxon>Craniata</taxon>
        <taxon>Vertebrata</taxon>
        <taxon>Euteleostomi</taxon>
        <taxon>Actinopterygii</taxon>
        <taxon>Neopterygii</taxon>
        <taxon>Teleostei</taxon>
        <taxon>Protacanthopterygii</taxon>
        <taxon>Salmoniformes</taxon>
        <taxon>Salmonidae</taxon>
        <taxon>Salmoninae</taxon>
        <taxon>Oncorhynchus</taxon>
    </lineage>
</organism>
<sequence length="111" mass="12750">MEEKERSRSRSLSRSRRATRVQQVVGTLIRRTRESLSRERILGDGRSNRSGSVTSQNFPVRLTVQIVRDPVLDSSGHGFSLSKQHLCWSGTWLQVGRARVCLRERESERSL</sequence>
<protein>
    <submittedName>
        <fullName evidence="1">Uncharacterized protein</fullName>
    </submittedName>
</protein>
<evidence type="ECO:0000313" key="1">
    <source>
        <dbReference type="EMBL" id="CDQ98844.1"/>
    </source>
</evidence>
<dbReference type="Proteomes" id="UP000193380">
    <property type="component" value="Unassembled WGS sequence"/>
</dbReference>
<accession>A0A060ZAX0</accession>
<dbReference type="EMBL" id="FR940943">
    <property type="protein sequence ID" value="CDQ98844.1"/>
    <property type="molecule type" value="Genomic_DNA"/>
</dbReference>
<reference evidence="1" key="2">
    <citation type="submission" date="2014-03" db="EMBL/GenBank/DDBJ databases">
        <authorList>
            <person name="Genoscope - CEA"/>
        </authorList>
    </citation>
    <scope>NUCLEOTIDE SEQUENCE</scope>
</reference>
<gene>
    <name evidence="1" type="ORF">GSONMT00010276001</name>
</gene>
<evidence type="ECO:0000313" key="2">
    <source>
        <dbReference type="Proteomes" id="UP000193380"/>
    </source>
</evidence>